<dbReference type="KEGG" id="lak:106165952"/>
<dbReference type="AlphaFoldDB" id="A0A1S3INY1"/>
<dbReference type="PANTHER" id="PTHR20765">
    <property type="entry name" value="SOLUTE CARRIER FAMILY 43 MEMBER 3-RELATED"/>
    <property type="match status" value="1"/>
</dbReference>
<accession>A0A1S3INY1</accession>
<name>A0A1S3INY1_LINAN</name>
<feature type="transmembrane region" description="Helical" evidence="2">
    <location>
        <begin position="367"/>
        <end position="392"/>
    </location>
</feature>
<organism evidence="3 4">
    <name type="scientific">Lingula anatina</name>
    <name type="common">Brachiopod</name>
    <name type="synonym">Lingula unguis</name>
    <dbReference type="NCBI Taxonomy" id="7574"/>
    <lineage>
        <taxon>Eukaryota</taxon>
        <taxon>Metazoa</taxon>
        <taxon>Spiralia</taxon>
        <taxon>Lophotrochozoa</taxon>
        <taxon>Brachiopoda</taxon>
        <taxon>Linguliformea</taxon>
        <taxon>Lingulata</taxon>
        <taxon>Lingulida</taxon>
        <taxon>Linguloidea</taxon>
        <taxon>Lingulidae</taxon>
        <taxon>Lingula</taxon>
    </lineage>
</organism>
<dbReference type="InterPro" id="IPR036259">
    <property type="entry name" value="MFS_trans_sf"/>
</dbReference>
<protein>
    <submittedName>
        <fullName evidence="4">Solute carrier family 43 member 3</fullName>
    </submittedName>
</protein>
<dbReference type="PANTHER" id="PTHR20765:SF1">
    <property type="entry name" value="EQUILIBRATIVE NUCLEOBASE TRANSPORTER 1"/>
    <property type="match status" value="1"/>
</dbReference>
<dbReference type="InterPro" id="IPR011701">
    <property type="entry name" value="MFS"/>
</dbReference>
<dbReference type="RefSeq" id="XP_013399783.1">
    <property type="nucleotide sequence ID" value="XM_013544329.1"/>
</dbReference>
<feature type="compositionally biased region" description="Basic and acidic residues" evidence="1">
    <location>
        <begin position="299"/>
        <end position="313"/>
    </location>
</feature>
<feature type="transmembrane region" description="Helical" evidence="2">
    <location>
        <begin position="202"/>
        <end position="222"/>
    </location>
</feature>
<evidence type="ECO:0000256" key="2">
    <source>
        <dbReference type="SAM" id="Phobius"/>
    </source>
</evidence>
<feature type="transmembrane region" description="Helical" evidence="2">
    <location>
        <begin position="535"/>
        <end position="556"/>
    </location>
</feature>
<dbReference type="Gene3D" id="1.20.1250.20">
    <property type="entry name" value="MFS general substrate transporter like domains"/>
    <property type="match status" value="2"/>
</dbReference>
<reference evidence="4" key="1">
    <citation type="submission" date="2025-08" db="UniProtKB">
        <authorList>
            <consortium name="RefSeq"/>
        </authorList>
    </citation>
    <scope>IDENTIFICATION</scope>
    <source>
        <tissue evidence="4">Gonads</tissue>
    </source>
</reference>
<keyword evidence="2" id="KW-1133">Transmembrane helix</keyword>
<proteinExistence type="predicted"/>
<keyword evidence="2" id="KW-0472">Membrane</keyword>
<feature type="transmembrane region" description="Helical" evidence="2">
    <location>
        <begin position="444"/>
        <end position="467"/>
    </location>
</feature>
<keyword evidence="3" id="KW-1185">Reference proteome</keyword>
<dbReference type="GO" id="GO:0022857">
    <property type="term" value="F:transmembrane transporter activity"/>
    <property type="evidence" value="ECO:0007669"/>
    <property type="project" value="InterPro"/>
</dbReference>
<evidence type="ECO:0000313" key="4">
    <source>
        <dbReference type="RefSeq" id="XP_013399783.1"/>
    </source>
</evidence>
<feature type="transmembrane region" description="Helical" evidence="2">
    <location>
        <begin position="412"/>
        <end position="432"/>
    </location>
</feature>
<evidence type="ECO:0000256" key="1">
    <source>
        <dbReference type="SAM" id="MobiDB-lite"/>
    </source>
</evidence>
<dbReference type="Pfam" id="PF07690">
    <property type="entry name" value="MFS_1"/>
    <property type="match status" value="1"/>
</dbReference>
<sequence>MAQSTCWKLLCTVLGILEAAVYSVTVFGWPAFVFIFVEEGFYGDWCYFDSVTNSSDCNGLPTSNCTQEAAEDARVHKCTEQEEALTLVYTIAVIGVVSLPVLGYIYDHCGTVCVRIVCICLCAGGFFLMALAERGTEWLLFPGAVFQVLGGLQLAVTDVQVAGLFPKAQATLTCLVSGAMGISAFVPVLLKLTYQAGVSYKTCMFTFTGIILLVSSVNTITLPPRRDDEGKNIDIACCLKKHKGYSSTGKSPTSCKESSTNVHSQNIQADGDGFVSNDEVNELHINRQGFPSAPNTPDDTNKLSKTEPAHDVDNNTWQQHKNDVNPVQSCEDRRMHLVPNVENAEDDKGTNTSLLQGSVLILKSPSFWVLMLWFLCQETLMVTYLGSFYSVINYYGNNVKSTVSTYTDAFSWLQMGSLFLAFLTGLMLDKLLSRATKDDKEQCFMVPFALTVLAAIVVSIACIIPIIEMQFVAILFHSLLKTGSYAVHLAFITTAFPKEHIGKTFGIQVSVGNLLTFVQFPIFSWYKNSLESDPLWLGVLFLGMCFIASCLPFYLLRRRCRSTRSDSYKL</sequence>
<feature type="transmembrane region" description="Helical" evidence="2">
    <location>
        <begin position="112"/>
        <end position="132"/>
    </location>
</feature>
<feature type="transmembrane region" description="Helical" evidence="2">
    <location>
        <begin position="84"/>
        <end position="105"/>
    </location>
</feature>
<dbReference type="InterPro" id="IPR027197">
    <property type="entry name" value="SLC43A3"/>
</dbReference>
<feature type="transmembrane region" description="Helical" evidence="2">
    <location>
        <begin position="168"/>
        <end position="190"/>
    </location>
</feature>
<dbReference type="InParanoid" id="A0A1S3INY1"/>
<evidence type="ECO:0000313" key="3">
    <source>
        <dbReference type="Proteomes" id="UP000085678"/>
    </source>
</evidence>
<dbReference type="OrthoDB" id="330047at2759"/>
<dbReference type="Proteomes" id="UP000085678">
    <property type="component" value="Unplaced"/>
</dbReference>
<dbReference type="GeneID" id="106165952"/>
<dbReference type="SUPFAM" id="SSF103473">
    <property type="entry name" value="MFS general substrate transporter"/>
    <property type="match status" value="2"/>
</dbReference>
<gene>
    <name evidence="4" type="primary">LOC106165952</name>
</gene>
<feature type="transmembrane region" description="Helical" evidence="2">
    <location>
        <begin position="473"/>
        <end position="493"/>
    </location>
</feature>
<keyword evidence="2" id="KW-0812">Transmembrane</keyword>
<feature type="region of interest" description="Disordered" evidence="1">
    <location>
        <begin position="286"/>
        <end position="322"/>
    </location>
</feature>
<feature type="transmembrane region" description="Helical" evidence="2">
    <location>
        <begin position="12"/>
        <end position="37"/>
    </location>
</feature>